<dbReference type="EMBL" id="CAWUON010000059">
    <property type="protein sequence ID" value="CAK7270453.1"/>
    <property type="molecule type" value="Genomic_DNA"/>
</dbReference>
<accession>A0ABP0DQ80</accession>
<feature type="compositionally biased region" description="Basic and acidic residues" evidence="3">
    <location>
        <begin position="30"/>
        <end position="106"/>
    </location>
</feature>
<reference evidence="4 5" key="1">
    <citation type="submission" date="2024-01" db="EMBL/GenBank/DDBJ databases">
        <authorList>
            <person name="Allen C."/>
            <person name="Tagirdzhanova G."/>
        </authorList>
    </citation>
    <scope>NUCLEOTIDE SEQUENCE [LARGE SCALE GENOMIC DNA]</scope>
    <source>
        <strain evidence="4 5">CBS 119000</strain>
    </source>
</reference>
<evidence type="ECO:0000313" key="5">
    <source>
        <dbReference type="Proteomes" id="UP001642502"/>
    </source>
</evidence>
<evidence type="ECO:0000256" key="3">
    <source>
        <dbReference type="SAM" id="MobiDB-lite"/>
    </source>
</evidence>
<dbReference type="Proteomes" id="UP001642502">
    <property type="component" value="Unassembled WGS sequence"/>
</dbReference>
<dbReference type="Gene3D" id="3.10.20.90">
    <property type="entry name" value="Phosphatidylinositol 3-kinase Catalytic Subunit, Chain A, domain 1"/>
    <property type="match status" value="1"/>
</dbReference>
<dbReference type="InterPro" id="IPR029071">
    <property type="entry name" value="Ubiquitin-like_domsf"/>
</dbReference>
<feature type="compositionally biased region" description="Basic and acidic residues" evidence="3">
    <location>
        <begin position="1"/>
        <end position="16"/>
    </location>
</feature>
<keyword evidence="2" id="KW-0833">Ubl conjugation pathway</keyword>
<feature type="region of interest" description="Disordered" evidence="3">
    <location>
        <begin position="1"/>
        <end position="184"/>
    </location>
</feature>
<organism evidence="4 5">
    <name type="scientific">Sporothrix epigloea</name>
    <dbReference type="NCBI Taxonomy" id="1892477"/>
    <lineage>
        <taxon>Eukaryota</taxon>
        <taxon>Fungi</taxon>
        <taxon>Dikarya</taxon>
        <taxon>Ascomycota</taxon>
        <taxon>Pezizomycotina</taxon>
        <taxon>Sordariomycetes</taxon>
        <taxon>Sordariomycetidae</taxon>
        <taxon>Ophiostomatales</taxon>
        <taxon>Ophiostomataceae</taxon>
        <taxon>Sporothrix</taxon>
    </lineage>
</organism>
<dbReference type="SUPFAM" id="SSF54236">
    <property type="entry name" value="Ubiquitin-like"/>
    <property type="match status" value="1"/>
</dbReference>
<proteinExistence type="predicted"/>
<evidence type="ECO:0000256" key="1">
    <source>
        <dbReference type="ARBA" id="ARBA00014108"/>
    </source>
</evidence>
<dbReference type="PANTHER" id="PTHR13042">
    <property type="entry name" value="UBIQUITIN-LIKE PROTEIN 5"/>
    <property type="match status" value="1"/>
</dbReference>
<feature type="compositionally biased region" description="Basic and acidic residues" evidence="3">
    <location>
        <begin position="122"/>
        <end position="172"/>
    </location>
</feature>
<comment type="caution">
    <text evidence="4">The sequence shown here is derived from an EMBL/GenBank/DDBJ whole genome shotgun (WGS) entry which is preliminary data.</text>
</comment>
<evidence type="ECO:0000313" key="4">
    <source>
        <dbReference type="EMBL" id="CAK7270453.1"/>
    </source>
</evidence>
<keyword evidence="5" id="KW-1185">Reference proteome</keyword>
<name>A0ABP0DQ80_9PEZI</name>
<dbReference type="InterPro" id="IPR039732">
    <property type="entry name" value="Hub1/Ubl5"/>
</dbReference>
<evidence type="ECO:0000256" key="2">
    <source>
        <dbReference type="ARBA" id="ARBA00022786"/>
    </source>
</evidence>
<gene>
    <name evidence="4" type="ORF">SEPCBS119000_004099</name>
</gene>
<sequence>MGDREAARFRSPETDRRKRPSRSRSPPARNRKDPDRSERDYRDSRRDRGSDSQNRDSDGHRDRSQDRRRDHYGETGGHASRDNYIKDKSAYDDKEEYGKGWAADRPKPKKRSGGGFKVKEKRRNDEGGDDEHQDHDHDRDRDRKRRDMDRSPRHDSDRRDRDRDKDVDEKIEKKKKKKNKVRAPPQEFMIVHVNDRLGSKSAIPCMGSDLIKQFKVMVAARIGRDPSEIMLRRQGERPFKNHLTLDDYGITNGVQLDLELDTGD</sequence>
<protein>
    <recommendedName>
        <fullName evidence="1">Ubiquitin-like modifier HUB1</fullName>
    </recommendedName>
</protein>